<keyword evidence="4" id="KW-1185">Reference proteome</keyword>
<sequence>MNDEFPFAPRRQRPLSLLNPFDYLLLLYRVFYFPQALRWYVERFGTSPAEAPIREVLRQDKGQRGLVAQALVLLGLLALAAWLLLPELGLAVNLTKMALGVVGVRLDADLLCLVPAWLQRSKEFAIRLQRVSPLPVPGLETSLTERLRSDWLAGLRVCEGLLCYTLQFMPVVGAIRANLEAIEGARLLPRIAAWCDLGLNDWRALRYQSASLRSGLATAFREGFWVVPRRWRPQIDDTLRHDTPAEAACAGFWSLHAGEVELAEQAFAHVQHLPFGSEMHGNAAALSTAQRCDSFAEIGEWCPPEHPVGDRLRPAVAAVLNHLGEIARDCRLVRDSRSIRERSAALNRASGTLKALQATAAVSGGLPATGTSRGRPDPRPLARSGARRRQ</sequence>
<evidence type="ECO:0000256" key="2">
    <source>
        <dbReference type="SAM" id="Phobius"/>
    </source>
</evidence>
<feature type="region of interest" description="Disordered" evidence="1">
    <location>
        <begin position="360"/>
        <end position="390"/>
    </location>
</feature>
<keyword evidence="2" id="KW-1133">Transmembrane helix</keyword>
<dbReference type="RefSeq" id="WP_186405854.1">
    <property type="nucleotide sequence ID" value="NZ_FLQX01000035.1"/>
</dbReference>
<evidence type="ECO:0000313" key="3">
    <source>
        <dbReference type="EMBL" id="SBT04152.1"/>
    </source>
</evidence>
<evidence type="ECO:0000256" key="1">
    <source>
        <dbReference type="SAM" id="MobiDB-lite"/>
    </source>
</evidence>
<name>A0A1A8XIE5_9PROT</name>
<organism evidence="3 4">
    <name type="scientific">Candidatus Accumulibacter aalborgensis</name>
    <dbReference type="NCBI Taxonomy" id="1860102"/>
    <lineage>
        <taxon>Bacteria</taxon>
        <taxon>Pseudomonadati</taxon>
        <taxon>Pseudomonadota</taxon>
        <taxon>Betaproteobacteria</taxon>
        <taxon>Candidatus Accumulibacter</taxon>
    </lineage>
</organism>
<proteinExistence type="predicted"/>
<dbReference type="AlphaFoldDB" id="A0A1A8XIE5"/>
<dbReference type="EMBL" id="FLQX01000035">
    <property type="protein sequence ID" value="SBT04152.1"/>
    <property type="molecule type" value="Genomic_DNA"/>
</dbReference>
<dbReference type="Proteomes" id="UP000199169">
    <property type="component" value="Unassembled WGS sequence"/>
</dbReference>
<feature type="transmembrane region" description="Helical" evidence="2">
    <location>
        <begin position="66"/>
        <end position="85"/>
    </location>
</feature>
<gene>
    <name evidence="3" type="ORF">ACCAA_130106</name>
</gene>
<keyword evidence="2" id="KW-0812">Transmembrane</keyword>
<accession>A0A1A8XIE5</accession>
<reference evidence="3 4" key="1">
    <citation type="submission" date="2016-06" db="EMBL/GenBank/DDBJ databases">
        <authorList>
            <person name="Kjaerup R.B."/>
            <person name="Dalgaard T.S."/>
            <person name="Juul-Madsen H.R."/>
        </authorList>
    </citation>
    <scope>NUCLEOTIDE SEQUENCE [LARGE SCALE GENOMIC DNA]</scope>
    <source>
        <strain evidence="3">3</strain>
    </source>
</reference>
<dbReference type="STRING" id="1860102.ACCAA_130106"/>
<evidence type="ECO:0000313" key="4">
    <source>
        <dbReference type="Proteomes" id="UP000199169"/>
    </source>
</evidence>
<protein>
    <submittedName>
        <fullName evidence="3">Uncharacterized protein</fullName>
    </submittedName>
</protein>
<keyword evidence="2" id="KW-0472">Membrane</keyword>